<dbReference type="Pfam" id="PF01661">
    <property type="entry name" value="Macro"/>
    <property type="match status" value="1"/>
</dbReference>
<feature type="domain" description="Macro" evidence="1">
    <location>
        <begin position="1"/>
        <end position="68"/>
    </location>
</feature>
<reference evidence="2 3" key="2">
    <citation type="submission" date="2019-01" db="EMBL/GenBank/DDBJ databases">
        <title>The decoding of complex shrimp genome reveals the adaptation for benthos swimmer, frequently molting mechanism and breeding impact on genome.</title>
        <authorList>
            <person name="Sun Y."/>
            <person name="Gao Y."/>
            <person name="Yu Y."/>
        </authorList>
    </citation>
    <scope>NUCLEOTIDE SEQUENCE [LARGE SCALE GENOMIC DNA]</scope>
    <source>
        <tissue evidence="2">Muscle</tissue>
    </source>
</reference>
<reference evidence="2 3" key="1">
    <citation type="submission" date="2018-04" db="EMBL/GenBank/DDBJ databases">
        <authorList>
            <person name="Zhang X."/>
            <person name="Yuan J."/>
            <person name="Li F."/>
            <person name="Xiang J."/>
        </authorList>
    </citation>
    <scope>NUCLEOTIDE SEQUENCE [LARGE SCALE GENOMIC DNA]</scope>
    <source>
        <tissue evidence="2">Muscle</tissue>
    </source>
</reference>
<evidence type="ECO:0000313" key="3">
    <source>
        <dbReference type="Proteomes" id="UP000283509"/>
    </source>
</evidence>
<dbReference type="PANTHER" id="PTHR12521">
    <property type="entry name" value="PROTEIN C6ORF130"/>
    <property type="match status" value="1"/>
</dbReference>
<dbReference type="InterPro" id="IPR050892">
    <property type="entry name" value="ADP-ribose_metab_enzymes"/>
</dbReference>
<dbReference type="EMBL" id="QCYY01004091">
    <property type="protein sequence ID" value="ROT61583.1"/>
    <property type="molecule type" value="Genomic_DNA"/>
</dbReference>
<gene>
    <name evidence="2" type="ORF">C7M84_020610</name>
</gene>
<evidence type="ECO:0000259" key="1">
    <source>
        <dbReference type="PROSITE" id="PS51154"/>
    </source>
</evidence>
<keyword evidence="3" id="KW-1185">Reference proteome</keyword>
<dbReference type="STRING" id="6689.A0A3R7SHK7"/>
<accession>A0A3R7SHK7</accession>
<dbReference type="Gene3D" id="3.40.220.10">
    <property type="entry name" value="Leucine Aminopeptidase, subunit E, domain 1"/>
    <property type="match status" value="1"/>
</dbReference>
<organism evidence="2 3">
    <name type="scientific">Penaeus vannamei</name>
    <name type="common">Whiteleg shrimp</name>
    <name type="synonym">Litopenaeus vannamei</name>
    <dbReference type="NCBI Taxonomy" id="6689"/>
    <lineage>
        <taxon>Eukaryota</taxon>
        <taxon>Metazoa</taxon>
        <taxon>Ecdysozoa</taxon>
        <taxon>Arthropoda</taxon>
        <taxon>Crustacea</taxon>
        <taxon>Multicrustacea</taxon>
        <taxon>Malacostraca</taxon>
        <taxon>Eumalacostraca</taxon>
        <taxon>Eucarida</taxon>
        <taxon>Decapoda</taxon>
        <taxon>Dendrobranchiata</taxon>
        <taxon>Penaeoidea</taxon>
        <taxon>Penaeidae</taxon>
        <taxon>Penaeus</taxon>
    </lineage>
</organism>
<dbReference type="SUPFAM" id="SSF52949">
    <property type="entry name" value="Macro domain-like"/>
    <property type="match status" value="1"/>
</dbReference>
<evidence type="ECO:0000313" key="2">
    <source>
        <dbReference type="EMBL" id="ROT61583.1"/>
    </source>
</evidence>
<dbReference type="PANTHER" id="PTHR12521:SF0">
    <property type="entry name" value="ADP-RIBOSE GLYCOHYDROLASE OARD1"/>
    <property type="match status" value="1"/>
</dbReference>
<name>A0A3R7SHK7_PENVA</name>
<dbReference type="PROSITE" id="PS51154">
    <property type="entry name" value="MACRO"/>
    <property type="match status" value="1"/>
</dbReference>
<sequence>ERYWHKPTYLSLRSSLQAMKRHALQHNVAAIAMPRIGCGLDGLVWDRVREILTDVYKDTDIKISVYSI</sequence>
<dbReference type="InterPro" id="IPR043472">
    <property type="entry name" value="Macro_dom-like"/>
</dbReference>
<dbReference type="Proteomes" id="UP000283509">
    <property type="component" value="Unassembled WGS sequence"/>
</dbReference>
<dbReference type="OrthoDB" id="2155246at2759"/>
<dbReference type="GO" id="GO:0140291">
    <property type="term" value="P:peptidyl-glutamate ADP-deribosylation"/>
    <property type="evidence" value="ECO:0007669"/>
    <property type="project" value="TreeGrafter"/>
</dbReference>
<proteinExistence type="predicted"/>
<comment type="caution">
    <text evidence="2">The sequence shown here is derived from an EMBL/GenBank/DDBJ whole genome shotgun (WGS) entry which is preliminary data.</text>
</comment>
<protein>
    <submittedName>
        <fullName evidence="2">O-acetyl-ADP-ribose deacetylase 1</fullName>
    </submittedName>
</protein>
<dbReference type="AlphaFoldDB" id="A0A3R7SHK7"/>
<feature type="non-terminal residue" evidence="2">
    <location>
        <position position="1"/>
    </location>
</feature>
<dbReference type="InterPro" id="IPR002589">
    <property type="entry name" value="Macro_dom"/>
</dbReference>